<evidence type="ECO:0000313" key="7">
    <source>
        <dbReference type="EMBL" id="MDF8333703.1"/>
    </source>
</evidence>
<keyword evidence="4 5" id="KW-0472">Membrane</keyword>
<dbReference type="Proteomes" id="UP001222770">
    <property type="component" value="Unassembled WGS sequence"/>
</dbReference>
<sequence>MSARIFDVQEFIDRQRLRPVHFGILILCFLVMFIDGFDIYMVGKIAPAIARDFGATPAAMTPVIAMQQIGLAVGAFLMSPLGDRLGRKRMLLIAFALFGVLTVVTAFSTSILVLAALRGVTGLFLAAVLPYAVALISEFTPLRQRAMFLSAGMAGYSLGNVAGSMTALLVPAYGWEAGFLIGGAMPLALLPALALALPESIAFRAAKDPADPAISRTIRRLAPETALSGDELFSARALDAGKARANPLDLFREGRMATSTLLFAACFFSMGTIALVAAWLPSFLQQMAGVSIQAFARSAMIGLLGGIVGMLAMGTLLDRGSRHLPIPLFFLGYSAAILLLGHVPFGSVWFTPALFTMAFFQGGGQAGLNMTMARVYPTHIRSTGIGWAGGAGRIGGVVLPLFGGFALAQAFTLKLTMAVVAAFPFTVAVLVIFLGRSAAKAAPSTA</sequence>
<organism evidence="7 8">
    <name type="scientific">Novosphingobium cyanobacteriorum</name>
    <dbReference type="NCBI Taxonomy" id="3024215"/>
    <lineage>
        <taxon>Bacteria</taxon>
        <taxon>Pseudomonadati</taxon>
        <taxon>Pseudomonadota</taxon>
        <taxon>Alphaproteobacteria</taxon>
        <taxon>Sphingomonadales</taxon>
        <taxon>Sphingomonadaceae</taxon>
        <taxon>Novosphingobium</taxon>
    </lineage>
</organism>
<evidence type="ECO:0000256" key="3">
    <source>
        <dbReference type="ARBA" id="ARBA00022989"/>
    </source>
</evidence>
<dbReference type="SUPFAM" id="SSF103473">
    <property type="entry name" value="MFS general substrate transporter"/>
    <property type="match status" value="1"/>
</dbReference>
<reference evidence="7 8" key="1">
    <citation type="submission" date="2023-03" db="EMBL/GenBank/DDBJ databases">
        <title>Novosphingobium cyanobacteriorum sp. nov., isolated from a eutrophic reservoir during the Microcystis bloom period.</title>
        <authorList>
            <person name="Kang M."/>
            <person name="Le V."/>
            <person name="Ko S.-R."/>
            <person name="Lee S.-A."/>
            <person name="Ahn C.-Y."/>
        </authorList>
    </citation>
    <scope>NUCLEOTIDE SEQUENCE [LARGE SCALE GENOMIC DNA]</scope>
    <source>
        <strain evidence="7 8">HBC54</strain>
    </source>
</reference>
<keyword evidence="8" id="KW-1185">Reference proteome</keyword>
<dbReference type="RefSeq" id="WP_277277659.1">
    <property type="nucleotide sequence ID" value="NZ_JAROCY010000009.1"/>
</dbReference>
<comment type="caution">
    <text evidence="7">The sequence shown here is derived from an EMBL/GenBank/DDBJ whole genome shotgun (WGS) entry which is preliminary data.</text>
</comment>
<protein>
    <submittedName>
        <fullName evidence="7">MFS transporter</fullName>
    </submittedName>
</protein>
<keyword evidence="3 5" id="KW-1133">Transmembrane helix</keyword>
<name>A0ABT6CIF4_9SPHN</name>
<feature type="transmembrane region" description="Helical" evidence="5">
    <location>
        <begin position="179"/>
        <end position="197"/>
    </location>
</feature>
<evidence type="ECO:0000256" key="5">
    <source>
        <dbReference type="SAM" id="Phobius"/>
    </source>
</evidence>
<dbReference type="InterPro" id="IPR036259">
    <property type="entry name" value="MFS_trans_sf"/>
</dbReference>
<feature type="transmembrane region" description="Helical" evidence="5">
    <location>
        <begin position="391"/>
        <end position="411"/>
    </location>
</feature>
<evidence type="ECO:0000256" key="1">
    <source>
        <dbReference type="ARBA" id="ARBA00004141"/>
    </source>
</evidence>
<comment type="subcellular location">
    <subcellularLocation>
        <location evidence="1">Membrane</location>
        <topology evidence="1">Multi-pass membrane protein</topology>
    </subcellularLocation>
</comment>
<feature type="transmembrane region" description="Helical" evidence="5">
    <location>
        <begin position="349"/>
        <end position="370"/>
    </location>
</feature>
<dbReference type="InterPro" id="IPR011701">
    <property type="entry name" value="MFS"/>
</dbReference>
<dbReference type="PROSITE" id="PS50850">
    <property type="entry name" value="MFS"/>
    <property type="match status" value="1"/>
</dbReference>
<dbReference type="EMBL" id="JAROCY010000009">
    <property type="protein sequence ID" value="MDF8333703.1"/>
    <property type="molecule type" value="Genomic_DNA"/>
</dbReference>
<feature type="transmembrane region" description="Helical" evidence="5">
    <location>
        <begin position="20"/>
        <end position="43"/>
    </location>
</feature>
<feature type="transmembrane region" description="Helical" evidence="5">
    <location>
        <begin position="261"/>
        <end position="282"/>
    </location>
</feature>
<feature type="transmembrane region" description="Helical" evidence="5">
    <location>
        <begin position="90"/>
        <end position="117"/>
    </location>
</feature>
<dbReference type="Gene3D" id="1.20.1250.20">
    <property type="entry name" value="MFS general substrate transporter like domains"/>
    <property type="match status" value="1"/>
</dbReference>
<feature type="transmembrane region" description="Helical" evidence="5">
    <location>
        <begin position="417"/>
        <end position="435"/>
    </location>
</feature>
<evidence type="ECO:0000256" key="2">
    <source>
        <dbReference type="ARBA" id="ARBA00022692"/>
    </source>
</evidence>
<keyword evidence="2 5" id="KW-0812">Transmembrane</keyword>
<feature type="transmembrane region" description="Helical" evidence="5">
    <location>
        <begin position="55"/>
        <end position="78"/>
    </location>
</feature>
<evidence type="ECO:0000256" key="4">
    <source>
        <dbReference type="ARBA" id="ARBA00023136"/>
    </source>
</evidence>
<accession>A0ABT6CIF4</accession>
<proteinExistence type="predicted"/>
<evidence type="ECO:0000313" key="8">
    <source>
        <dbReference type="Proteomes" id="UP001222770"/>
    </source>
</evidence>
<feature type="transmembrane region" description="Helical" evidence="5">
    <location>
        <begin position="123"/>
        <end position="142"/>
    </location>
</feature>
<dbReference type="InterPro" id="IPR020846">
    <property type="entry name" value="MFS_dom"/>
</dbReference>
<dbReference type="PANTHER" id="PTHR23508">
    <property type="entry name" value="CARBOXYLIC ACID TRANSPORTER PROTEIN HOMOLOG"/>
    <property type="match status" value="1"/>
</dbReference>
<feature type="transmembrane region" description="Helical" evidence="5">
    <location>
        <begin position="324"/>
        <end position="343"/>
    </location>
</feature>
<feature type="transmembrane region" description="Helical" evidence="5">
    <location>
        <begin position="154"/>
        <end position="173"/>
    </location>
</feature>
<feature type="transmembrane region" description="Helical" evidence="5">
    <location>
        <begin position="294"/>
        <end position="317"/>
    </location>
</feature>
<feature type="domain" description="Major facilitator superfamily (MFS) profile" evidence="6">
    <location>
        <begin position="24"/>
        <end position="439"/>
    </location>
</feature>
<evidence type="ECO:0000259" key="6">
    <source>
        <dbReference type="PROSITE" id="PS50850"/>
    </source>
</evidence>
<dbReference type="Pfam" id="PF07690">
    <property type="entry name" value="MFS_1"/>
    <property type="match status" value="1"/>
</dbReference>
<dbReference type="PANTHER" id="PTHR23508:SF10">
    <property type="entry name" value="CARBOXYLIC ACID TRANSPORTER PROTEIN HOMOLOG"/>
    <property type="match status" value="1"/>
</dbReference>
<gene>
    <name evidence="7" type="ORF">POM99_10870</name>
</gene>